<feature type="binding site" evidence="11">
    <location>
        <position position="212"/>
    </location>
    <ligand>
        <name>Zn(2+)</name>
        <dbReference type="ChEBI" id="CHEBI:29105"/>
        <label>1</label>
    </ligand>
</feature>
<feature type="binding site" evidence="11">
    <location>
        <position position="219"/>
    </location>
    <ligand>
        <name>Ca(2+)</name>
        <dbReference type="ChEBI" id="CHEBI:29108"/>
        <label>3</label>
    </ligand>
</feature>
<evidence type="ECO:0000256" key="1">
    <source>
        <dbReference type="ARBA" id="ARBA00009614"/>
    </source>
</evidence>
<feature type="binding site" evidence="11">
    <location>
        <position position="277"/>
    </location>
    <ligand>
        <name>Zn(2+)</name>
        <dbReference type="ChEBI" id="CHEBI:29105"/>
        <label>2</label>
        <note>catalytic</note>
    </ligand>
</feature>
<dbReference type="GO" id="GO:0030198">
    <property type="term" value="P:extracellular matrix organization"/>
    <property type="evidence" value="ECO:0007669"/>
    <property type="project" value="TreeGrafter"/>
</dbReference>
<dbReference type="Proteomes" id="UP000636800">
    <property type="component" value="Unassembled WGS sequence"/>
</dbReference>
<evidence type="ECO:0000313" key="17">
    <source>
        <dbReference type="EMBL" id="KAG0472204.1"/>
    </source>
</evidence>
<feature type="active site" evidence="10">
    <location>
        <position position="268"/>
    </location>
</feature>
<feature type="chain" id="PRO_5033939902" description="Peptidase metallopeptidase domain-containing protein" evidence="14">
    <location>
        <begin position="31"/>
        <end position="359"/>
    </location>
</feature>
<evidence type="ECO:0000256" key="8">
    <source>
        <dbReference type="ARBA" id="ARBA00023145"/>
    </source>
</evidence>
<dbReference type="GO" id="GO:0031012">
    <property type="term" value="C:extracellular matrix"/>
    <property type="evidence" value="ECO:0007669"/>
    <property type="project" value="InterPro"/>
</dbReference>
<feature type="domain" description="Peptidase metallopeptidase" evidence="15">
    <location>
        <begin position="144"/>
        <end position="312"/>
    </location>
</feature>
<feature type="transmembrane region" description="Helical" evidence="13">
    <location>
        <begin position="335"/>
        <end position="355"/>
    </location>
</feature>
<comment type="similarity">
    <text evidence="1">Belongs to the peptidase M10A family. Matrix metalloproteinases (MMPs) subfamily.</text>
</comment>
<dbReference type="CDD" id="cd04278">
    <property type="entry name" value="ZnMc_MMP"/>
    <property type="match status" value="1"/>
</dbReference>
<feature type="binding site" evidence="11">
    <location>
        <position position="242"/>
    </location>
    <ligand>
        <name>Ca(2+)</name>
        <dbReference type="ChEBI" id="CHEBI:29108"/>
        <label>3</label>
    </ligand>
</feature>
<evidence type="ECO:0000256" key="14">
    <source>
        <dbReference type="SAM" id="SignalP"/>
    </source>
</evidence>
<dbReference type="PANTHER" id="PTHR10201">
    <property type="entry name" value="MATRIX METALLOPROTEINASE"/>
    <property type="match status" value="1"/>
</dbReference>
<feature type="binding site" evidence="11">
    <location>
        <position position="271"/>
    </location>
    <ligand>
        <name>Zn(2+)</name>
        <dbReference type="ChEBI" id="CHEBI:29105"/>
        <label>2</label>
        <note>catalytic</note>
    </ligand>
</feature>
<dbReference type="SUPFAM" id="SSF55486">
    <property type="entry name" value="Metalloproteases ('zincins'), catalytic domain"/>
    <property type="match status" value="1"/>
</dbReference>
<accession>A0A835QGQ1</accession>
<dbReference type="PRINTS" id="PR00138">
    <property type="entry name" value="MATRIXIN"/>
</dbReference>
<keyword evidence="13" id="KW-0812">Transmembrane</keyword>
<evidence type="ECO:0000256" key="4">
    <source>
        <dbReference type="ARBA" id="ARBA00022729"/>
    </source>
</evidence>
<keyword evidence="18" id="KW-1185">Reference proteome</keyword>
<proteinExistence type="inferred from homology"/>
<evidence type="ECO:0000256" key="9">
    <source>
        <dbReference type="ARBA" id="ARBA00023180"/>
    </source>
</evidence>
<feature type="binding site" evidence="11">
    <location>
        <position position="237"/>
    </location>
    <ligand>
        <name>Zn(2+)</name>
        <dbReference type="ChEBI" id="CHEBI:29105"/>
        <label>1</label>
    </ligand>
</feature>
<evidence type="ECO:0000259" key="15">
    <source>
        <dbReference type="SMART" id="SM00235"/>
    </source>
</evidence>
<feature type="compositionally biased region" description="Polar residues" evidence="12">
    <location>
        <begin position="314"/>
        <end position="324"/>
    </location>
</feature>
<keyword evidence="8" id="KW-0865">Zymogen</keyword>
<feature type="region of interest" description="Disordered" evidence="12">
    <location>
        <begin position="310"/>
        <end position="331"/>
    </location>
</feature>
<dbReference type="EMBL" id="JADCNL010000008">
    <property type="protein sequence ID" value="KAG0470653.1"/>
    <property type="molecule type" value="Genomic_DNA"/>
</dbReference>
<keyword evidence="7" id="KW-0482">Metalloprotease</keyword>
<dbReference type="Gene3D" id="3.40.390.10">
    <property type="entry name" value="Collagenase (Catalytic Domain)"/>
    <property type="match status" value="1"/>
</dbReference>
<dbReference type="GO" id="GO:0030574">
    <property type="term" value="P:collagen catabolic process"/>
    <property type="evidence" value="ECO:0007669"/>
    <property type="project" value="TreeGrafter"/>
</dbReference>
<keyword evidence="9" id="KW-0325">Glycoprotein</keyword>
<evidence type="ECO:0000256" key="6">
    <source>
        <dbReference type="ARBA" id="ARBA00022833"/>
    </source>
</evidence>
<feature type="binding site" evidence="11">
    <location>
        <position position="239"/>
    </location>
    <ligand>
        <name>Ca(2+)</name>
        <dbReference type="ChEBI" id="CHEBI:29108"/>
        <label>3</label>
    </ligand>
</feature>
<keyword evidence="2" id="KW-0645">Protease</keyword>
<sequence>MAFTNAILATAAAVTFLLLLLFSSPPPSFAFPFSSNPWTIFQNLSGCNPGDHNPLLPNLKSYFQRFGYLPSSPSNFSDFFDSDLADALLSYQRNLGLNPTGLLDPSTLSLLSSPRCGMPDTSPNSTAVASADDHGRHLYSYFPGTPTWPPYKRVLTYALTPVSSVNIDIETLQPVFARAFARWAAASTLNFTEVSPDSEDIDLTVGFYNGDHGDGEPFDGVLGTLGHAFSPTDGRLHFDAAEEWVASGDVTKDGSANAVDLESVAVHEIGHLLGLGHSSLAEAVMYPAIGTRTRKVDLARDDVDGIQKLYGENPSYQSQNSPAGRSSDEASNGVVAMPSPLVAVLAIVGLLLWVCDLKF</sequence>
<dbReference type="SUPFAM" id="SSF47090">
    <property type="entry name" value="PGBD-like"/>
    <property type="match status" value="1"/>
</dbReference>
<dbReference type="GO" id="GO:0004222">
    <property type="term" value="F:metalloendopeptidase activity"/>
    <property type="evidence" value="ECO:0007669"/>
    <property type="project" value="InterPro"/>
</dbReference>
<keyword evidence="13" id="KW-0472">Membrane</keyword>
<dbReference type="InterPro" id="IPR001818">
    <property type="entry name" value="Pept_M10_metallopeptidase"/>
</dbReference>
<dbReference type="Pfam" id="PF00413">
    <property type="entry name" value="Peptidase_M10"/>
    <property type="match status" value="1"/>
</dbReference>
<dbReference type="InterPro" id="IPR036365">
    <property type="entry name" value="PGBD-like_sf"/>
</dbReference>
<comment type="cofactor">
    <cofactor evidence="11">
        <name>Ca(2+)</name>
        <dbReference type="ChEBI" id="CHEBI:29108"/>
    </cofactor>
    <text evidence="11">Can bind about 5 Ca(2+) ions per subunit.</text>
</comment>
<feature type="binding site" evidence="11">
    <location>
        <position position="242"/>
    </location>
    <ligand>
        <name>Ca(2+)</name>
        <dbReference type="ChEBI" id="CHEBI:29108"/>
        <label>1</label>
    </ligand>
</feature>
<dbReference type="PANTHER" id="PTHR10201:SF272">
    <property type="entry name" value="METALLOENDOPROTEINASE 5-MMP"/>
    <property type="match status" value="1"/>
</dbReference>
<evidence type="ECO:0000313" key="19">
    <source>
        <dbReference type="Proteomes" id="UP000639772"/>
    </source>
</evidence>
<dbReference type="InterPro" id="IPR002477">
    <property type="entry name" value="Peptidoglycan-bd-like"/>
</dbReference>
<comment type="caution">
    <text evidence="17">The sequence shown here is derived from an EMBL/GenBank/DDBJ whole genome shotgun (WGS) entry which is preliminary data.</text>
</comment>
<dbReference type="FunFam" id="3.40.390.10:FF:000018">
    <property type="entry name" value="Metalloendoproteinase 1"/>
    <property type="match status" value="1"/>
</dbReference>
<feature type="binding site" evidence="11">
    <location>
        <position position="227"/>
    </location>
    <ligand>
        <name>Zn(2+)</name>
        <dbReference type="ChEBI" id="CHEBI:29105"/>
        <label>1</label>
    </ligand>
</feature>
<dbReference type="Pfam" id="PF01471">
    <property type="entry name" value="PG_binding_1"/>
    <property type="match status" value="1"/>
</dbReference>
<protein>
    <recommendedName>
        <fullName evidence="15">Peptidase metallopeptidase domain-containing protein</fullName>
    </recommendedName>
</protein>
<feature type="binding site" evidence="11">
    <location>
        <position position="200"/>
    </location>
    <ligand>
        <name>Ca(2+)</name>
        <dbReference type="ChEBI" id="CHEBI:29108"/>
        <label>2</label>
    </ligand>
</feature>
<name>A0A835QGQ1_VANPL</name>
<dbReference type="SMART" id="SM00235">
    <property type="entry name" value="ZnMc"/>
    <property type="match status" value="1"/>
</dbReference>
<evidence type="ECO:0000256" key="3">
    <source>
        <dbReference type="ARBA" id="ARBA00022723"/>
    </source>
</evidence>
<evidence type="ECO:0000256" key="10">
    <source>
        <dbReference type="PIRSR" id="PIRSR621190-1"/>
    </source>
</evidence>
<dbReference type="GO" id="GO:0008270">
    <property type="term" value="F:zinc ion binding"/>
    <property type="evidence" value="ECO:0007669"/>
    <property type="project" value="InterPro"/>
</dbReference>
<evidence type="ECO:0000256" key="12">
    <source>
        <dbReference type="SAM" id="MobiDB-lite"/>
    </source>
</evidence>
<keyword evidence="13" id="KW-1133">Transmembrane helix</keyword>
<dbReference type="OrthoDB" id="406838at2759"/>
<reference evidence="18 19" key="1">
    <citation type="journal article" date="2020" name="Nat. Food">
        <title>A phased Vanilla planifolia genome enables genetic improvement of flavour and production.</title>
        <authorList>
            <person name="Hasing T."/>
            <person name="Tang H."/>
            <person name="Brym M."/>
            <person name="Khazi F."/>
            <person name="Huang T."/>
            <person name="Chambers A.H."/>
        </authorList>
    </citation>
    <scope>NUCLEOTIDE SEQUENCE [LARGE SCALE GENOMIC DNA]</scope>
    <source>
        <tissue evidence="17">Leaf</tissue>
    </source>
</reference>
<keyword evidence="5" id="KW-0378">Hydrolase</keyword>
<dbReference type="EMBL" id="JADCNM010000008">
    <property type="protein sequence ID" value="KAG0472204.1"/>
    <property type="molecule type" value="Genomic_DNA"/>
</dbReference>
<keyword evidence="3 11" id="KW-0479">Metal-binding</keyword>
<dbReference type="GO" id="GO:0006508">
    <property type="term" value="P:proteolysis"/>
    <property type="evidence" value="ECO:0007669"/>
    <property type="project" value="UniProtKB-KW"/>
</dbReference>
<feature type="binding site" description="in inhibited form" evidence="11">
    <location>
        <position position="116"/>
    </location>
    <ligand>
        <name>Zn(2+)</name>
        <dbReference type="ChEBI" id="CHEBI:29105"/>
        <label>2</label>
        <note>catalytic</note>
    </ligand>
</feature>
<gene>
    <name evidence="17" type="ORF">HPP92_016750</name>
    <name evidence="16" type="ORF">HPP92_017353</name>
</gene>
<feature type="binding site" evidence="11">
    <location>
        <position position="220"/>
    </location>
    <ligand>
        <name>Ca(2+)</name>
        <dbReference type="ChEBI" id="CHEBI:29108"/>
        <label>3</label>
    </ligand>
</feature>
<feature type="binding site" evidence="11">
    <location>
        <position position="285"/>
    </location>
    <ligand>
        <name>Zn(2+)</name>
        <dbReference type="ChEBI" id="CHEBI:29105"/>
        <label>2</label>
        <note>catalytic</note>
    </ligand>
</feature>
<dbReference type="InterPro" id="IPR006026">
    <property type="entry name" value="Peptidase_Metallo"/>
</dbReference>
<feature type="binding site" evidence="11">
    <location>
        <position position="214"/>
    </location>
    <ligand>
        <name>Zn(2+)</name>
        <dbReference type="ChEBI" id="CHEBI:29105"/>
        <label>1</label>
    </ligand>
</feature>
<evidence type="ECO:0000256" key="7">
    <source>
        <dbReference type="ARBA" id="ARBA00023049"/>
    </source>
</evidence>
<comment type="cofactor">
    <cofactor evidence="11">
        <name>Zn(2+)</name>
        <dbReference type="ChEBI" id="CHEBI:29105"/>
    </cofactor>
    <text evidence="11">Binds 2 Zn(2+) ions per subunit.</text>
</comment>
<dbReference type="InterPro" id="IPR033739">
    <property type="entry name" value="M10A_MMP"/>
</dbReference>
<feature type="signal peptide" evidence="14">
    <location>
        <begin position="1"/>
        <end position="30"/>
    </location>
</feature>
<evidence type="ECO:0000256" key="5">
    <source>
        <dbReference type="ARBA" id="ARBA00022801"/>
    </source>
</evidence>
<feature type="binding site" evidence="11">
    <location>
        <position position="267"/>
    </location>
    <ligand>
        <name>Zn(2+)</name>
        <dbReference type="ChEBI" id="CHEBI:29105"/>
        <label>2</label>
        <note>catalytic</note>
    </ligand>
</feature>
<evidence type="ECO:0000313" key="16">
    <source>
        <dbReference type="EMBL" id="KAG0470653.1"/>
    </source>
</evidence>
<dbReference type="AlphaFoldDB" id="A0A835QGQ1"/>
<organism evidence="17 19">
    <name type="scientific">Vanilla planifolia</name>
    <name type="common">Vanilla</name>
    <dbReference type="NCBI Taxonomy" id="51239"/>
    <lineage>
        <taxon>Eukaryota</taxon>
        <taxon>Viridiplantae</taxon>
        <taxon>Streptophyta</taxon>
        <taxon>Embryophyta</taxon>
        <taxon>Tracheophyta</taxon>
        <taxon>Spermatophyta</taxon>
        <taxon>Magnoliopsida</taxon>
        <taxon>Liliopsida</taxon>
        <taxon>Asparagales</taxon>
        <taxon>Orchidaceae</taxon>
        <taxon>Vanilloideae</taxon>
        <taxon>Vanilleae</taxon>
        <taxon>Vanilla</taxon>
    </lineage>
</organism>
<dbReference type="InterPro" id="IPR024079">
    <property type="entry name" value="MetalloPept_cat_dom_sf"/>
</dbReference>
<keyword evidence="6 11" id="KW-0862">Zinc</keyword>
<evidence type="ECO:0000256" key="11">
    <source>
        <dbReference type="PIRSR" id="PIRSR621190-2"/>
    </source>
</evidence>
<dbReference type="InterPro" id="IPR021190">
    <property type="entry name" value="Pept_M10A"/>
</dbReference>
<keyword evidence="11" id="KW-0106">Calcium</keyword>
<evidence type="ECO:0000256" key="2">
    <source>
        <dbReference type="ARBA" id="ARBA00022670"/>
    </source>
</evidence>
<dbReference type="Proteomes" id="UP000639772">
    <property type="component" value="Unassembled WGS sequence"/>
</dbReference>
<evidence type="ECO:0000313" key="18">
    <source>
        <dbReference type="Proteomes" id="UP000636800"/>
    </source>
</evidence>
<keyword evidence="4 14" id="KW-0732">Signal</keyword>
<evidence type="ECO:0000256" key="13">
    <source>
        <dbReference type="SAM" id="Phobius"/>
    </source>
</evidence>